<keyword evidence="1" id="KW-1133">Transmembrane helix</keyword>
<evidence type="ECO:0000313" key="2">
    <source>
        <dbReference type="EMBL" id="VDM98212.1"/>
    </source>
</evidence>
<feature type="transmembrane region" description="Helical" evidence="1">
    <location>
        <begin position="170"/>
        <end position="190"/>
    </location>
</feature>
<protein>
    <submittedName>
        <fullName evidence="4">MARVEL domain-containing protein</fullName>
    </submittedName>
</protein>
<organism evidence="4">
    <name type="scientific">Thelazia callipaeda</name>
    <name type="common">Oriental eyeworm</name>
    <name type="synonym">Parasitic nematode</name>
    <dbReference type="NCBI Taxonomy" id="103827"/>
    <lineage>
        <taxon>Eukaryota</taxon>
        <taxon>Metazoa</taxon>
        <taxon>Ecdysozoa</taxon>
        <taxon>Nematoda</taxon>
        <taxon>Chromadorea</taxon>
        <taxon>Rhabditida</taxon>
        <taxon>Spirurina</taxon>
        <taxon>Spiruromorpha</taxon>
        <taxon>Thelazioidea</taxon>
        <taxon>Thelaziidae</taxon>
        <taxon>Thelazia</taxon>
    </lineage>
</organism>
<dbReference type="Proteomes" id="UP000276776">
    <property type="component" value="Unassembled WGS sequence"/>
</dbReference>
<reference evidence="2 3" key="2">
    <citation type="submission" date="2018-11" db="EMBL/GenBank/DDBJ databases">
        <authorList>
            <consortium name="Pathogen Informatics"/>
        </authorList>
    </citation>
    <scope>NUCLEOTIDE SEQUENCE [LARGE SCALE GENOMIC DNA]</scope>
</reference>
<reference evidence="4" key="1">
    <citation type="submission" date="2017-02" db="UniProtKB">
        <authorList>
            <consortium name="WormBaseParasite"/>
        </authorList>
    </citation>
    <scope>IDENTIFICATION</scope>
</reference>
<evidence type="ECO:0000313" key="3">
    <source>
        <dbReference type="Proteomes" id="UP000276776"/>
    </source>
</evidence>
<dbReference type="WBParaSite" id="TCLT_0000231801-mRNA-1">
    <property type="protein sequence ID" value="TCLT_0000231801-mRNA-1"/>
    <property type="gene ID" value="TCLT_0000231801"/>
</dbReference>
<dbReference type="AlphaFoldDB" id="A0A0N5CQ18"/>
<accession>A0A0N5CQ18</accession>
<sequence>MTSSSARPQNRSRNVAEQQRLLSFTNVNSTHMLCCCCWPLYSCALTLSIIDTSFVGIFTFRSAELVFKSTRNSKWIDISILLFFLASFTCELLSLLTLGLSHSRNNSRYVIPRITLLTGQAALTTFISLFLVLYFVGFSQYLNDIFISSYEYWMDEKLSANDRADAVHELFVYAVGIFILSFIYTIYELFELYITKKYQNTLDTPPEFIPVLHQEPPRPAGPNLNMDQTHYLPPPPYNPQYC</sequence>
<dbReference type="EMBL" id="UYYF01000451">
    <property type="protein sequence ID" value="VDM98212.1"/>
    <property type="molecule type" value="Genomic_DNA"/>
</dbReference>
<keyword evidence="1" id="KW-0812">Transmembrane</keyword>
<dbReference type="OrthoDB" id="5809348at2759"/>
<feature type="transmembrane region" description="Helical" evidence="1">
    <location>
        <begin position="38"/>
        <end position="60"/>
    </location>
</feature>
<keyword evidence="3" id="KW-1185">Reference proteome</keyword>
<name>A0A0N5CQ18_THECL</name>
<evidence type="ECO:0000256" key="1">
    <source>
        <dbReference type="SAM" id="Phobius"/>
    </source>
</evidence>
<feature type="transmembrane region" description="Helical" evidence="1">
    <location>
        <begin position="121"/>
        <end position="142"/>
    </location>
</feature>
<feature type="transmembrane region" description="Helical" evidence="1">
    <location>
        <begin position="80"/>
        <end position="100"/>
    </location>
</feature>
<evidence type="ECO:0000313" key="4">
    <source>
        <dbReference type="WBParaSite" id="TCLT_0000231801-mRNA-1"/>
    </source>
</evidence>
<proteinExistence type="predicted"/>
<gene>
    <name evidence="2" type="ORF">TCLT_LOCUS2319</name>
</gene>
<keyword evidence="1" id="KW-0472">Membrane</keyword>
<dbReference type="OMA" id="MLCCCCW"/>